<reference evidence="4 5" key="1">
    <citation type="submission" date="2023-06" db="EMBL/GenBank/DDBJ databases">
        <title>Genome sequence of Methanimicrococcus sp. At1.</title>
        <authorList>
            <person name="Protasov E."/>
            <person name="Platt K."/>
            <person name="Poehlein A."/>
            <person name="Daniel R."/>
            <person name="Brune A."/>
        </authorList>
    </citation>
    <scope>NUCLEOTIDE SEQUENCE [LARGE SCALE GENOMIC DNA]</scope>
    <source>
        <strain evidence="4 5">At1</strain>
    </source>
</reference>
<protein>
    <submittedName>
        <fullName evidence="4">Gluconate 5-dehydrogenase</fullName>
        <ecNumber evidence="4">1.1.1.-</ecNumber>
    </submittedName>
</protein>
<comment type="similarity">
    <text evidence="1">Belongs to the short-chain dehydrogenases/reductases (SDR) family.</text>
</comment>
<dbReference type="PANTHER" id="PTHR43618">
    <property type="entry name" value="7-ALPHA-HYDROXYSTEROID DEHYDROGENASE"/>
    <property type="match status" value="1"/>
</dbReference>
<dbReference type="PRINTS" id="PR00081">
    <property type="entry name" value="GDHRDH"/>
</dbReference>
<dbReference type="InterPro" id="IPR036291">
    <property type="entry name" value="NAD(P)-bd_dom_sf"/>
</dbReference>
<proteinExistence type="inferred from homology"/>
<dbReference type="GO" id="GO:0016491">
    <property type="term" value="F:oxidoreductase activity"/>
    <property type="evidence" value="ECO:0007669"/>
    <property type="project" value="UniProtKB-KW"/>
</dbReference>
<dbReference type="InterPro" id="IPR052178">
    <property type="entry name" value="Sec_Metab_Biosynth_SDR"/>
</dbReference>
<keyword evidence="2" id="KW-0521">NADP</keyword>
<dbReference type="EMBL" id="JAWDKC010000011">
    <property type="protein sequence ID" value="MDV0444870.1"/>
    <property type="molecule type" value="Genomic_DNA"/>
</dbReference>
<dbReference type="InterPro" id="IPR002347">
    <property type="entry name" value="SDR_fam"/>
</dbReference>
<sequence>MTLFSLEGKIAVVTGASSGLGLLAAKAFAENGATVALLARRKEKLESAVAEITSAGGKAIAVECDVTNEDLVKKAIDEVVKELGTIHILLNNAGVAQHGSVETLTVEEWDNSMNANVKSMFLMSKYTIPVMRKQKYGKVINISSVNAFVADKGDVFVRHVYNASKAAVRGLTLGMAATYAEDNITVNSVGPGLFESEMTEKTLFADKDFLTMYDKMTPASRPGKKGELNGTLLYLASDASSYVTGQYIIVDGGFSLV</sequence>
<dbReference type="Proteomes" id="UP001272052">
    <property type="component" value="Unassembled WGS sequence"/>
</dbReference>
<evidence type="ECO:0000313" key="4">
    <source>
        <dbReference type="EMBL" id="MDV0444870.1"/>
    </source>
</evidence>
<evidence type="ECO:0000256" key="2">
    <source>
        <dbReference type="ARBA" id="ARBA00022857"/>
    </source>
</evidence>
<dbReference type="PANTHER" id="PTHR43618:SF8">
    <property type="entry name" value="7ALPHA-HYDROXYSTEROID DEHYDROGENASE"/>
    <property type="match status" value="1"/>
</dbReference>
<keyword evidence="3 4" id="KW-0560">Oxidoreductase</keyword>
<comment type="caution">
    <text evidence="4">The sequence shown here is derived from an EMBL/GenBank/DDBJ whole genome shotgun (WGS) entry which is preliminary data.</text>
</comment>
<dbReference type="RefSeq" id="WP_318785280.1">
    <property type="nucleotide sequence ID" value="NZ_JAWDKC010000011.1"/>
</dbReference>
<dbReference type="SUPFAM" id="SSF51735">
    <property type="entry name" value="NAD(P)-binding Rossmann-fold domains"/>
    <property type="match status" value="1"/>
</dbReference>
<evidence type="ECO:0000313" key="5">
    <source>
        <dbReference type="Proteomes" id="UP001272052"/>
    </source>
</evidence>
<dbReference type="Pfam" id="PF13561">
    <property type="entry name" value="adh_short_C2"/>
    <property type="match status" value="1"/>
</dbReference>
<organism evidence="4 5">
    <name type="scientific">Methanimicrococcus hacksteinii</name>
    <dbReference type="NCBI Taxonomy" id="3028293"/>
    <lineage>
        <taxon>Archaea</taxon>
        <taxon>Methanobacteriati</taxon>
        <taxon>Methanobacteriota</taxon>
        <taxon>Stenosarchaea group</taxon>
        <taxon>Methanomicrobia</taxon>
        <taxon>Methanosarcinales</taxon>
        <taxon>Methanosarcinaceae</taxon>
        <taxon>Methanimicrococcus</taxon>
    </lineage>
</organism>
<dbReference type="EC" id="1.1.1.-" evidence="4"/>
<dbReference type="Gene3D" id="3.40.50.720">
    <property type="entry name" value="NAD(P)-binding Rossmann-like Domain"/>
    <property type="match status" value="1"/>
</dbReference>
<evidence type="ECO:0000256" key="1">
    <source>
        <dbReference type="ARBA" id="ARBA00006484"/>
    </source>
</evidence>
<name>A0ABU3VN86_9EURY</name>
<accession>A0ABU3VN86</accession>
<gene>
    <name evidence="4" type="primary">gno_2</name>
    <name evidence="4" type="ORF">MmiAt1_04150</name>
</gene>
<evidence type="ECO:0000256" key="3">
    <source>
        <dbReference type="ARBA" id="ARBA00023002"/>
    </source>
</evidence>
<keyword evidence="5" id="KW-1185">Reference proteome</keyword>
<dbReference type="PRINTS" id="PR00080">
    <property type="entry name" value="SDRFAMILY"/>
</dbReference>